<sequence length="75" mass="8753">MMVSKLPRVVPTYTRTGLVHGLSWTWLATPTTPWLRAKVSNLMAICDARRWSMAGRTVKSWDRNRYVFSFIMFDS</sequence>
<protein>
    <submittedName>
        <fullName evidence="1">Uncharacterized protein</fullName>
    </submittedName>
</protein>
<dbReference type="AlphaFoldDB" id="A0AA88DUL9"/>
<gene>
    <name evidence="1" type="ORF">TIFTF001_031347</name>
</gene>
<proteinExistence type="predicted"/>
<accession>A0AA88DUL9</accession>
<keyword evidence="2" id="KW-1185">Reference proteome</keyword>
<dbReference type="Proteomes" id="UP001187192">
    <property type="component" value="Unassembled WGS sequence"/>
</dbReference>
<comment type="caution">
    <text evidence="1">The sequence shown here is derived from an EMBL/GenBank/DDBJ whole genome shotgun (WGS) entry which is preliminary data.</text>
</comment>
<evidence type="ECO:0000313" key="1">
    <source>
        <dbReference type="EMBL" id="GMN62267.1"/>
    </source>
</evidence>
<dbReference type="EMBL" id="BTGU01000126">
    <property type="protein sequence ID" value="GMN62267.1"/>
    <property type="molecule type" value="Genomic_DNA"/>
</dbReference>
<name>A0AA88DUL9_FICCA</name>
<reference evidence="1" key="1">
    <citation type="submission" date="2023-07" db="EMBL/GenBank/DDBJ databases">
        <title>draft genome sequence of fig (Ficus carica).</title>
        <authorList>
            <person name="Takahashi T."/>
            <person name="Nishimura K."/>
        </authorList>
    </citation>
    <scope>NUCLEOTIDE SEQUENCE</scope>
</reference>
<organism evidence="1 2">
    <name type="scientific">Ficus carica</name>
    <name type="common">Common fig</name>
    <dbReference type="NCBI Taxonomy" id="3494"/>
    <lineage>
        <taxon>Eukaryota</taxon>
        <taxon>Viridiplantae</taxon>
        <taxon>Streptophyta</taxon>
        <taxon>Embryophyta</taxon>
        <taxon>Tracheophyta</taxon>
        <taxon>Spermatophyta</taxon>
        <taxon>Magnoliopsida</taxon>
        <taxon>eudicotyledons</taxon>
        <taxon>Gunneridae</taxon>
        <taxon>Pentapetalae</taxon>
        <taxon>rosids</taxon>
        <taxon>fabids</taxon>
        <taxon>Rosales</taxon>
        <taxon>Moraceae</taxon>
        <taxon>Ficeae</taxon>
        <taxon>Ficus</taxon>
    </lineage>
</organism>
<evidence type="ECO:0000313" key="2">
    <source>
        <dbReference type="Proteomes" id="UP001187192"/>
    </source>
</evidence>